<name>A0A9E8KJN4_9ALTE</name>
<feature type="domain" description="CBS" evidence="3">
    <location>
        <begin position="103"/>
        <end position="160"/>
    </location>
</feature>
<evidence type="ECO:0000313" key="5">
    <source>
        <dbReference type="Proteomes" id="UP001164472"/>
    </source>
</evidence>
<dbReference type="Gene3D" id="3.10.580.10">
    <property type="entry name" value="CBS-domain"/>
    <property type="match status" value="1"/>
</dbReference>
<dbReference type="SUPFAM" id="SSF54631">
    <property type="entry name" value="CBS-domain pair"/>
    <property type="match status" value="1"/>
</dbReference>
<dbReference type="PANTHER" id="PTHR43080">
    <property type="entry name" value="CBS DOMAIN-CONTAINING PROTEIN CBSX3, MITOCHONDRIAL"/>
    <property type="match status" value="1"/>
</dbReference>
<organism evidence="4 5">
    <name type="scientific">Alkalimarinus sediminis</name>
    <dbReference type="NCBI Taxonomy" id="1632866"/>
    <lineage>
        <taxon>Bacteria</taxon>
        <taxon>Pseudomonadati</taxon>
        <taxon>Pseudomonadota</taxon>
        <taxon>Gammaproteobacteria</taxon>
        <taxon>Alteromonadales</taxon>
        <taxon>Alteromonadaceae</taxon>
        <taxon>Alkalimarinus</taxon>
    </lineage>
</organism>
<dbReference type="PROSITE" id="PS51371">
    <property type="entry name" value="CBS"/>
    <property type="match status" value="2"/>
</dbReference>
<gene>
    <name evidence="4" type="ORF">NNL22_01080</name>
</gene>
<dbReference type="InterPro" id="IPR000644">
    <property type="entry name" value="CBS_dom"/>
</dbReference>
<dbReference type="AlphaFoldDB" id="A0A9E8KJN4"/>
<feature type="domain" description="CBS" evidence="3">
    <location>
        <begin position="25"/>
        <end position="84"/>
    </location>
</feature>
<reference evidence="4" key="1">
    <citation type="submission" date="2022-07" db="EMBL/GenBank/DDBJ databases">
        <title>Alkalimarinus sp. nov., isolated from gut of a Alitta virens.</title>
        <authorList>
            <person name="Yang A.I."/>
            <person name="Shin N.-R."/>
        </authorList>
    </citation>
    <scope>NUCLEOTIDE SEQUENCE</scope>
    <source>
        <strain evidence="4">FA028</strain>
    </source>
</reference>
<dbReference type="Pfam" id="PF00571">
    <property type="entry name" value="CBS"/>
    <property type="match status" value="2"/>
</dbReference>
<dbReference type="KEGG" id="asem:NNL22_01080"/>
<proteinExistence type="predicted"/>
<dbReference type="Proteomes" id="UP001164472">
    <property type="component" value="Chromosome"/>
</dbReference>
<sequence>MSNSELSRAGNRGIGDVKDLLLYIGNRPWPSVVEHASINDAVEALSQSSYSHIVYVTDETQILQGVVTEEALVKYLFIHYHDDMVDTRALISRALSEHASDLMGNERLKASSDDDLDYILEEMITCKTDEVPVLDADGRMIGDITMKDIIRYHRHLERESLGI</sequence>
<dbReference type="EMBL" id="CP101527">
    <property type="protein sequence ID" value="UZW75231.1"/>
    <property type="molecule type" value="Genomic_DNA"/>
</dbReference>
<evidence type="ECO:0000259" key="3">
    <source>
        <dbReference type="PROSITE" id="PS51371"/>
    </source>
</evidence>
<keyword evidence="5" id="KW-1185">Reference proteome</keyword>
<dbReference type="InterPro" id="IPR046342">
    <property type="entry name" value="CBS_dom_sf"/>
</dbReference>
<dbReference type="PANTHER" id="PTHR43080:SF2">
    <property type="entry name" value="CBS DOMAIN-CONTAINING PROTEIN"/>
    <property type="match status" value="1"/>
</dbReference>
<evidence type="ECO:0000313" key="4">
    <source>
        <dbReference type="EMBL" id="UZW75231.1"/>
    </source>
</evidence>
<dbReference type="InterPro" id="IPR051257">
    <property type="entry name" value="Diverse_CBS-Domain"/>
</dbReference>
<protein>
    <submittedName>
        <fullName evidence="4">CBS domain-containing protein</fullName>
    </submittedName>
</protein>
<keyword evidence="1 2" id="KW-0129">CBS domain</keyword>
<dbReference type="RefSeq" id="WP_251810950.1">
    <property type="nucleotide sequence ID" value="NZ_CP101527.1"/>
</dbReference>
<evidence type="ECO:0000256" key="2">
    <source>
        <dbReference type="PROSITE-ProRule" id="PRU00703"/>
    </source>
</evidence>
<evidence type="ECO:0000256" key="1">
    <source>
        <dbReference type="ARBA" id="ARBA00023122"/>
    </source>
</evidence>
<accession>A0A9E8KJN4</accession>